<evidence type="ECO:0000256" key="1">
    <source>
        <dbReference type="ARBA" id="ARBA00004123"/>
    </source>
</evidence>
<dbReference type="HOGENOM" id="CLU_008719_1_3_1"/>
<feature type="region of interest" description="Disordered" evidence="3">
    <location>
        <begin position="65"/>
        <end position="90"/>
    </location>
</feature>
<dbReference type="STRING" id="1182543.W9WI91"/>
<accession>W9WI91</accession>
<feature type="compositionally biased region" description="Polar residues" evidence="3">
    <location>
        <begin position="70"/>
        <end position="90"/>
    </location>
</feature>
<dbReference type="GO" id="GO:0000976">
    <property type="term" value="F:transcription cis-regulatory region binding"/>
    <property type="evidence" value="ECO:0007669"/>
    <property type="project" value="TreeGrafter"/>
</dbReference>
<evidence type="ECO:0008006" key="6">
    <source>
        <dbReference type="Google" id="ProtNLM"/>
    </source>
</evidence>
<proteinExistence type="predicted"/>
<dbReference type="Pfam" id="PF11951">
    <property type="entry name" value="Fungal_trans_2"/>
    <property type="match status" value="1"/>
</dbReference>
<dbReference type="PANTHER" id="PTHR37534">
    <property type="entry name" value="TRANSCRIPTIONAL ACTIVATOR PROTEIN UGA3"/>
    <property type="match status" value="1"/>
</dbReference>
<dbReference type="eggNOG" id="ENOG502SI6P">
    <property type="taxonomic scope" value="Eukaryota"/>
</dbReference>
<dbReference type="GeneID" id="19193686"/>
<evidence type="ECO:0000313" key="4">
    <source>
        <dbReference type="EMBL" id="EXJ67643.1"/>
    </source>
</evidence>
<keyword evidence="2" id="KW-0539">Nucleus</keyword>
<dbReference type="PANTHER" id="PTHR37534:SF2">
    <property type="entry name" value="N-ACETYLTRANSFERASE DOMAIN-CONTAINING PROTEIN"/>
    <property type="match status" value="1"/>
</dbReference>
<reference evidence="4 5" key="1">
    <citation type="submission" date="2013-03" db="EMBL/GenBank/DDBJ databases">
        <title>The Genome Sequence of Cladophialophora psammophila CBS 110553.</title>
        <authorList>
            <consortium name="The Broad Institute Genomics Platform"/>
            <person name="Cuomo C."/>
            <person name="de Hoog S."/>
            <person name="Gorbushina A."/>
            <person name="Walker B."/>
            <person name="Young S.K."/>
            <person name="Zeng Q."/>
            <person name="Gargeya S."/>
            <person name="Fitzgerald M."/>
            <person name="Haas B."/>
            <person name="Abouelleil A."/>
            <person name="Allen A.W."/>
            <person name="Alvarado L."/>
            <person name="Arachchi H.M."/>
            <person name="Berlin A.M."/>
            <person name="Chapman S.B."/>
            <person name="Gainer-Dewar J."/>
            <person name="Goldberg J."/>
            <person name="Griggs A."/>
            <person name="Gujja S."/>
            <person name="Hansen M."/>
            <person name="Howarth C."/>
            <person name="Imamovic A."/>
            <person name="Ireland A."/>
            <person name="Larimer J."/>
            <person name="McCowan C."/>
            <person name="Murphy C."/>
            <person name="Pearson M."/>
            <person name="Poon T.W."/>
            <person name="Priest M."/>
            <person name="Roberts A."/>
            <person name="Saif S."/>
            <person name="Shea T."/>
            <person name="Sisk P."/>
            <person name="Sykes S."/>
            <person name="Wortman J."/>
            <person name="Nusbaum C."/>
            <person name="Birren B."/>
        </authorList>
    </citation>
    <scope>NUCLEOTIDE SEQUENCE [LARGE SCALE GENOMIC DNA]</scope>
    <source>
        <strain evidence="4 5">CBS 110553</strain>
    </source>
</reference>
<dbReference type="GO" id="GO:0003700">
    <property type="term" value="F:DNA-binding transcription factor activity"/>
    <property type="evidence" value="ECO:0007669"/>
    <property type="project" value="TreeGrafter"/>
</dbReference>
<keyword evidence="5" id="KW-1185">Reference proteome</keyword>
<dbReference type="GO" id="GO:0005634">
    <property type="term" value="C:nucleus"/>
    <property type="evidence" value="ECO:0007669"/>
    <property type="project" value="UniProtKB-SubCell"/>
</dbReference>
<evidence type="ECO:0000256" key="2">
    <source>
        <dbReference type="ARBA" id="ARBA00023242"/>
    </source>
</evidence>
<comment type="subcellular location">
    <subcellularLocation>
        <location evidence="1">Nucleus</location>
    </subcellularLocation>
</comment>
<dbReference type="OrthoDB" id="4525710at2759"/>
<gene>
    <name evidence="4" type="ORF">A1O5_08989</name>
</gene>
<dbReference type="EMBL" id="AMGX01000015">
    <property type="protein sequence ID" value="EXJ67643.1"/>
    <property type="molecule type" value="Genomic_DNA"/>
</dbReference>
<dbReference type="Proteomes" id="UP000019471">
    <property type="component" value="Unassembled WGS sequence"/>
</dbReference>
<comment type="caution">
    <text evidence="4">The sequence shown here is derived from an EMBL/GenBank/DDBJ whole genome shotgun (WGS) entry which is preliminary data.</text>
</comment>
<protein>
    <recommendedName>
        <fullName evidence="6">Zn(2)-C6 fungal-type domain-containing protein</fullName>
    </recommendedName>
</protein>
<dbReference type="RefSeq" id="XP_007747759.1">
    <property type="nucleotide sequence ID" value="XM_007749569.1"/>
</dbReference>
<evidence type="ECO:0000256" key="3">
    <source>
        <dbReference type="SAM" id="MobiDB-lite"/>
    </source>
</evidence>
<dbReference type="GO" id="GO:0045944">
    <property type="term" value="P:positive regulation of transcription by RNA polymerase II"/>
    <property type="evidence" value="ECO:0007669"/>
    <property type="project" value="TreeGrafter"/>
</dbReference>
<dbReference type="AlphaFoldDB" id="W9WI91"/>
<organism evidence="4 5">
    <name type="scientific">Cladophialophora psammophila CBS 110553</name>
    <dbReference type="NCBI Taxonomy" id="1182543"/>
    <lineage>
        <taxon>Eukaryota</taxon>
        <taxon>Fungi</taxon>
        <taxon>Dikarya</taxon>
        <taxon>Ascomycota</taxon>
        <taxon>Pezizomycotina</taxon>
        <taxon>Eurotiomycetes</taxon>
        <taxon>Chaetothyriomycetidae</taxon>
        <taxon>Chaetothyriales</taxon>
        <taxon>Herpotrichiellaceae</taxon>
        <taxon>Cladophialophora</taxon>
    </lineage>
</organism>
<dbReference type="InterPro" id="IPR021858">
    <property type="entry name" value="Fun_TF"/>
</dbReference>
<name>W9WI91_9EURO</name>
<evidence type="ECO:0000313" key="5">
    <source>
        <dbReference type="Proteomes" id="UP000019471"/>
    </source>
</evidence>
<sequence length="504" mass="57225">MCNSPPCDNQHPRCGHCVKADQQCIRNPRPSRHTPRPRSFGLQQIWVPVPPKVDFVDETPLLQHGKASDNRSSAVQLESPHQAQLCQPSNDAPLNVTSPLLAEQTFSNEHIELSLRHAPRTPQDDSPFPTKESAELMRYFVDNCACFFDFSDAERHFAYHVPLRARRNATLANAMLALAARHRSRTGDFEPFAADRYYNACLQTMIPRLGDSTAIQDDELLAAIVILRLLEEMDVPIVGLDPQKHLFGTQAIIAASQAHSPSPMTALRKACYWAAFRQEIFMSLSTQRPFKLILPEMKPPPSPSDDWSWTLQATYQCGKVQAFVFDEKSATVSRYLQLMEEIEKWQRECPMSFDPVYQEASRLGGSFPDIRLQSDCHVMGWQYIIMAHLLLNAHRPLPRVGPSHKQKMMDMEKVVKKGVRTLCGIARSNPQTPPASLVACMGIALCKFVPCRYFGDRFDSEPEQALLRDLLLQTELSTGWPTCMARVQLEQTWNWTRDTPHYPN</sequence>